<proteinExistence type="predicted"/>
<accession>A0ACC0W5I5</accession>
<organism evidence="1 2">
    <name type="scientific">Peronosclerospora sorghi</name>
    <dbReference type="NCBI Taxonomy" id="230839"/>
    <lineage>
        <taxon>Eukaryota</taxon>
        <taxon>Sar</taxon>
        <taxon>Stramenopiles</taxon>
        <taxon>Oomycota</taxon>
        <taxon>Peronosporomycetes</taxon>
        <taxon>Peronosporales</taxon>
        <taxon>Peronosporaceae</taxon>
        <taxon>Peronosclerospora</taxon>
    </lineage>
</organism>
<comment type="caution">
    <text evidence="1">The sequence shown here is derived from an EMBL/GenBank/DDBJ whole genome shotgun (WGS) entry which is preliminary data.</text>
</comment>
<dbReference type="Proteomes" id="UP001163321">
    <property type="component" value="Chromosome 4"/>
</dbReference>
<protein>
    <submittedName>
        <fullName evidence="1">Uncharacterized protein</fullName>
    </submittedName>
</protein>
<sequence length="67" mass="7293">MTDPSCALLSKQFHPLQKCYHLDITPHSGVLFYAVHGADNANATEEVVVALKAIPSNAGEDARIFRL</sequence>
<name>A0ACC0W5I5_9STRA</name>
<evidence type="ECO:0000313" key="2">
    <source>
        <dbReference type="Proteomes" id="UP001163321"/>
    </source>
</evidence>
<dbReference type="EMBL" id="CM047583">
    <property type="protein sequence ID" value="KAI9913707.1"/>
    <property type="molecule type" value="Genomic_DNA"/>
</dbReference>
<reference evidence="1 2" key="1">
    <citation type="journal article" date="2022" name="bioRxiv">
        <title>The genome of the oomycete Peronosclerospora sorghi, a cosmopolitan pathogen of maize and sorghum, is inflated with dispersed pseudogenes.</title>
        <authorList>
            <person name="Fletcher K."/>
            <person name="Martin F."/>
            <person name="Isakeit T."/>
            <person name="Cavanaugh K."/>
            <person name="Magill C."/>
            <person name="Michelmore R."/>
        </authorList>
    </citation>
    <scope>NUCLEOTIDE SEQUENCE [LARGE SCALE GENOMIC DNA]</scope>
    <source>
        <strain evidence="1">P6</strain>
    </source>
</reference>
<keyword evidence="2" id="KW-1185">Reference proteome</keyword>
<evidence type="ECO:0000313" key="1">
    <source>
        <dbReference type="EMBL" id="KAI9913707.1"/>
    </source>
</evidence>
<gene>
    <name evidence="1" type="ORF">PsorP6_005723</name>
</gene>